<feature type="region of interest" description="Disordered" evidence="1">
    <location>
        <begin position="42"/>
        <end position="81"/>
    </location>
</feature>
<keyword evidence="3" id="KW-1185">Reference proteome</keyword>
<gene>
    <name evidence="2" type="ORF">NA57DRAFT_54086</name>
</gene>
<name>A0A9P4MC79_9PEZI</name>
<feature type="region of interest" description="Disordered" evidence="1">
    <location>
        <begin position="168"/>
        <end position="384"/>
    </location>
</feature>
<comment type="caution">
    <text evidence="2">The sequence shown here is derived from an EMBL/GenBank/DDBJ whole genome shotgun (WGS) entry which is preliminary data.</text>
</comment>
<dbReference type="EMBL" id="ML978123">
    <property type="protein sequence ID" value="KAF2102162.1"/>
    <property type="molecule type" value="Genomic_DNA"/>
</dbReference>
<dbReference type="OrthoDB" id="5420391at2759"/>
<sequence length="608" mass="66558">MSKDLLADLDDFYQPSAAGQQSNNNVQANFLFFDDANSISQPAQQHRLQSSAAAPNYSLQASDVGRSFPSSIPSNVNQDDDDWGDFEDAPASAEIQEMNISAQPSNRVFQEQPVASRSPQQTTVDPFDLILATVPQAHPSSPNIPSSIVTAAPKKAERISRDPNVIFDVDEDQFDDDFGDFEDATPSEPVAPQKPSEPVQQISQNLLDLDFGSPTASAKGETQPPWQTQSQVSSFRVPATPSASHTTQSTEKANTSVNEDPWGEFDDRESTPEVNIRPKQQTSLGSRSNDRKSSHRDIWDDFTSAGDKPKSDSKSSRTTKQKPAPKIAVLTNTTDDDAWDDFESSVPTQPPAPEQVSSSTTQPPSLPNFSPVLSETSPIPTLPPTNIPPPSLLLTLFSPLISTAQSSFFQPLSSLSTTARTSALSHLQTYTFLKAYLALATVAARVIAGRKLRWKRDSRLAQGMRIGVAGGKGMKLAGIDRGELAKEDREVADVIRVWKEQLGKVRSAVVQVNSLAAKAEDPAVSRRQALSAVPELRETMVVKVAKETEGGVPSRRPCALCGLKREERIVGVEEEVGDVFEEWWVENCSMHRWCANFWEEQGDKLRSR</sequence>
<feature type="compositionally biased region" description="Polar residues" evidence="1">
    <location>
        <begin position="68"/>
        <end position="77"/>
    </location>
</feature>
<feature type="compositionally biased region" description="Polar residues" evidence="1">
    <location>
        <begin position="224"/>
        <end position="234"/>
    </location>
</feature>
<feature type="compositionally biased region" description="Polar residues" evidence="1">
    <location>
        <begin position="241"/>
        <end position="258"/>
    </location>
</feature>
<dbReference type="PANTHER" id="PTHR42084:SF1">
    <property type="entry name" value="SERINE_THREONINE-PROTEIN KINASE PPK6"/>
    <property type="match status" value="1"/>
</dbReference>
<accession>A0A9P4MC79</accession>
<feature type="compositionally biased region" description="Polar residues" evidence="1">
    <location>
        <begin position="42"/>
        <end position="61"/>
    </location>
</feature>
<dbReference type="AlphaFoldDB" id="A0A9P4MC79"/>
<feature type="compositionally biased region" description="Acidic residues" evidence="1">
    <location>
        <begin position="168"/>
        <end position="185"/>
    </location>
</feature>
<feature type="compositionally biased region" description="Acidic residues" evidence="1">
    <location>
        <begin position="334"/>
        <end position="343"/>
    </location>
</feature>
<protein>
    <submittedName>
        <fullName evidence="2">Uncharacterized protein</fullName>
    </submittedName>
</protein>
<evidence type="ECO:0000313" key="2">
    <source>
        <dbReference type="EMBL" id="KAF2102162.1"/>
    </source>
</evidence>
<evidence type="ECO:0000256" key="1">
    <source>
        <dbReference type="SAM" id="MobiDB-lite"/>
    </source>
</evidence>
<evidence type="ECO:0000313" key="3">
    <source>
        <dbReference type="Proteomes" id="UP000799772"/>
    </source>
</evidence>
<reference evidence="2" key="1">
    <citation type="journal article" date="2020" name="Stud. Mycol.">
        <title>101 Dothideomycetes genomes: a test case for predicting lifestyles and emergence of pathogens.</title>
        <authorList>
            <person name="Haridas S."/>
            <person name="Albert R."/>
            <person name="Binder M."/>
            <person name="Bloem J."/>
            <person name="Labutti K."/>
            <person name="Salamov A."/>
            <person name="Andreopoulos B."/>
            <person name="Baker S."/>
            <person name="Barry K."/>
            <person name="Bills G."/>
            <person name="Bluhm B."/>
            <person name="Cannon C."/>
            <person name="Castanera R."/>
            <person name="Culley D."/>
            <person name="Daum C."/>
            <person name="Ezra D."/>
            <person name="Gonzalez J."/>
            <person name="Henrissat B."/>
            <person name="Kuo A."/>
            <person name="Liang C."/>
            <person name="Lipzen A."/>
            <person name="Lutzoni F."/>
            <person name="Magnuson J."/>
            <person name="Mondo S."/>
            <person name="Nolan M."/>
            <person name="Ohm R."/>
            <person name="Pangilinan J."/>
            <person name="Park H.-J."/>
            <person name="Ramirez L."/>
            <person name="Alfaro M."/>
            <person name="Sun H."/>
            <person name="Tritt A."/>
            <person name="Yoshinaga Y."/>
            <person name="Zwiers L.-H."/>
            <person name="Turgeon B."/>
            <person name="Goodwin S."/>
            <person name="Spatafora J."/>
            <person name="Crous P."/>
            <person name="Grigoriev I."/>
        </authorList>
    </citation>
    <scope>NUCLEOTIDE SEQUENCE</scope>
    <source>
        <strain evidence="2">CBS 133067</strain>
    </source>
</reference>
<feature type="compositionally biased region" description="Polar residues" evidence="1">
    <location>
        <begin position="278"/>
        <end position="287"/>
    </location>
</feature>
<dbReference type="PANTHER" id="PTHR42084">
    <property type="entry name" value="YALI0E26631P"/>
    <property type="match status" value="1"/>
</dbReference>
<feature type="compositionally biased region" description="Basic and acidic residues" evidence="1">
    <location>
        <begin position="288"/>
        <end position="299"/>
    </location>
</feature>
<dbReference type="Proteomes" id="UP000799772">
    <property type="component" value="Unassembled WGS sequence"/>
</dbReference>
<proteinExistence type="predicted"/>
<organism evidence="2 3">
    <name type="scientific">Rhizodiscina lignyota</name>
    <dbReference type="NCBI Taxonomy" id="1504668"/>
    <lineage>
        <taxon>Eukaryota</taxon>
        <taxon>Fungi</taxon>
        <taxon>Dikarya</taxon>
        <taxon>Ascomycota</taxon>
        <taxon>Pezizomycotina</taxon>
        <taxon>Dothideomycetes</taxon>
        <taxon>Pleosporomycetidae</taxon>
        <taxon>Aulographales</taxon>
        <taxon>Rhizodiscinaceae</taxon>
        <taxon>Rhizodiscina</taxon>
    </lineage>
</organism>
<feature type="compositionally biased region" description="Polar residues" evidence="1">
    <location>
        <begin position="355"/>
        <end position="375"/>
    </location>
</feature>